<dbReference type="PANTHER" id="PTHR34817">
    <property type="entry name" value="NUCLEOTIDYLTRANSFERASE"/>
    <property type="match status" value="1"/>
</dbReference>
<dbReference type="AlphaFoldDB" id="A0A919W8P7"/>
<organism evidence="1 2">
    <name type="scientific">Paractinoplanes toevensis</name>
    <dbReference type="NCBI Taxonomy" id="571911"/>
    <lineage>
        <taxon>Bacteria</taxon>
        <taxon>Bacillati</taxon>
        <taxon>Actinomycetota</taxon>
        <taxon>Actinomycetes</taxon>
        <taxon>Micromonosporales</taxon>
        <taxon>Micromonosporaceae</taxon>
        <taxon>Paractinoplanes</taxon>
    </lineage>
</organism>
<sequence length="252" mass="26679">MTVDVPEWTAEIAHALPYPLIFATVSGAHLYGFASVDSDLDVRAAHLLPATEVLGLRAGPETLESGGFRDGVELDVVSHDLAKFARLLNSRNGYVLEQLLSPLVVVTSPVHAELRGITPGLITSGHAHHYLGFAAGQEALFQRTGELKPALYTLRVLLTGTHLMRTGQLETDLAVLGDGLPYVPDLIAAKRSAEHGPLPAGVAGLLAREVPRLRAALEEARDSSPLPPSPAPDAVGALHDLVVRTRLSTVSA</sequence>
<dbReference type="Pfam" id="PF10127">
    <property type="entry name" value="RlaP"/>
    <property type="match status" value="1"/>
</dbReference>
<dbReference type="Proteomes" id="UP000677082">
    <property type="component" value="Unassembled WGS sequence"/>
</dbReference>
<reference evidence="1 2" key="1">
    <citation type="submission" date="2021-03" db="EMBL/GenBank/DDBJ databases">
        <title>Whole genome shotgun sequence of Actinoplanes toevensis NBRC 105298.</title>
        <authorList>
            <person name="Komaki H."/>
            <person name="Tamura T."/>
        </authorList>
    </citation>
    <scope>NUCLEOTIDE SEQUENCE [LARGE SCALE GENOMIC DNA]</scope>
    <source>
        <strain evidence="1 2">NBRC 105298</strain>
    </source>
</reference>
<proteinExistence type="predicted"/>
<comment type="caution">
    <text evidence="1">The sequence shown here is derived from an EMBL/GenBank/DDBJ whole genome shotgun (WGS) entry which is preliminary data.</text>
</comment>
<dbReference type="EMBL" id="BOQN01000087">
    <property type="protein sequence ID" value="GIM94971.1"/>
    <property type="molecule type" value="Genomic_DNA"/>
</dbReference>
<gene>
    <name evidence="1" type="ORF">Ato02nite_067640</name>
</gene>
<name>A0A919W8P7_9ACTN</name>
<evidence type="ECO:0000313" key="2">
    <source>
        <dbReference type="Proteomes" id="UP000677082"/>
    </source>
</evidence>
<keyword evidence="2" id="KW-1185">Reference proteome</keyword>
<evidence type="ECO:0000313" key="1">
    <source>
        <dbReference type="EMBL" id="GIM94971.1"/>
    </source>
</evidence>
<protein>
    <submittedName>
        <fullName evidence="1">Nucleotidyltransferase</fullName>
    </submittedName>
</protein>
<dbReference type="PANTHER" id="PTHR34817:SF1">
    <property type="entry name" value="NUCLEOTIDYLTRANSFERASE"/>
    <property type="match status" value="1"/>
</dbReference>
<dbReference type="InterPro" id="IPR018775">
    <property type="entry name" value="RlaP"/>
</dbReference>
<dbReference type="RefSeq" id="WP_213010710.1">
    <property type="nucleotide sequence ID" value="NZ_BOQN01000087.1"/>
</dbReference>
<accession>A0A919W8P7</accession>